<sequence>MSNSYWRDSLDLAFDGEGLWDVWDGLTEEQRVGIAQGIETSAENYGQAMGHDVIPNPLDTELRQTRDRHKRETEDADKRHAREIEDLKNTISSLRGRINYLESQRSDR</sequence>
<evidence type="ECO:0000313" key="3">
    <source>
        <dbReference type="Proteomes" id="UP000000461"/>
    </source>
</evidence>
<dbReference type="EMBL" id="JX100814">
    <property type="protein sequence ID" value="AFU86683.1"/>
    <property type="molecule type" value="Genomic_DNA"/>
</dbReference>
<name>K4JSG1_9CAUD</name>
<reference evidence="2 3" key="1">
    <citation type="journal article" date="2012" name="BMC Genomics">
        <title>The Caulobacter crescentus phage phiCbK: genomics of a canonical phage.</title>
        <authorList>
            <person name="Gill J.J."/>
            <person name="Berry J.D."/>
            <person name="Russell W.K."/>
            <person name="Lessor L."/>
            <person name="Escobar Garcia D.A."/>
            <person name="Hernandez D."/>
            <person name="Kane A."/>
            <person name="Keene J."/>
            <person name="Maddox M."/>
            <person name="Martin R."/>
            <person name="Mohan S."/>
            <person name="Thorn A.M."/>
            <person name="Russell D.H."/>
            <person name="Young R."/>
        </authorList>
    </citation>
    <scope>NUCLEOTIDE SEQUENCE [LARGE SCALE GENOMIC DNA]</scope>
</reference>
<feature type="compositionally biased region" description="Basic and acidic residues" evidence="1">
    <location>
        <begin position="60"/>
        <end position="84"/>
    </location>
</feature>
<accession>K4JSG1</accession>
<dbReference type="Proteomes" id="UP000000461">
    <property type="component" value="Segment"/>
</dbReference>
<feature type="region of interest" description="Disordered" evidence="1">
    <location>
        <begin position="48"/>
        <end position="84"/>
    </location>
</feature>
<evidence type="ECO:0000256" key="1">
    <source>
        <dbReference type="SAM" id="MobiDB-lite"/>
    </source>
</evidence>
<protein>
    <submittedName>
        <fullName evidence="2">Uncharacterized protein</fullName>
    </submittedName>
</protein>
<organism evidence="2 3">
    <name type="scientific">Caulobacter phage CcrRogue</name>
    <dbReference type="NCBI Taxonomy" id="2927986"/>
    <lineage>
        <taxon>Viruses</taxon>
        <taxon>Duplodnaviria</taxon>
        <taxon>Heunggongvirae</taxon>
        <taxon>Uroviricota</taxon>
        <taxon>Caudoviricetes</taxon>
        <taxon>Jeanschmidtviridae</taxon>
        <taxon>Poindextervirus</taxon>
        <taxon>Poindextervirus rogue</taxon>
    </lineage>
</organism>
<proteinExistence type="predicted"/>
<evidence type="ECO:0000313" key="2">
    <source>
        <dbReference type="EMBL" id="AFU86683.1"/>
    </source>
</evidence>
<keyword evidence="3" id="KW-1185">Reference proteome</keyword>
<dbReference type="KEGG" id="vg:13995982"/>
<gene>
    <name evidence="2" type="ORF">CcrRogue_gp201</name>
</gene>
<dbReference type="OrthoDB" id="36509at10239"/>